<keyword evidence="3" id="KW-0378">Hydrolase</keyword>
<proteinExistence type="inferred from homology"/>
<feature type="domain" description="YbaK/aminoacyl-tRNA synthetase-associated" evidence="2">
    <location>
        <begin position="27"/>
        <end position="151"/>
    </location>
</feature>
<sequence>MLNEAEQSQKVFQVLDQLGISYTLHRHPAVYTVEEAMKHDAGIEGLHCKNLFLRDHKGRNHVLVVTENLKAIQVKEVGRKLGLGNLSFASPERLMKYLGLEPGSVSPFGLINDENNQVLLILDETLRQTELINFHPNVNTMTVTLRYDDFEVFVQSTGNPSQVMAL</sequence>
<dbReference type="AlphaFoldDB" id="A0AA46AI22"/>
<name>A0AA46AI22_9CLOT</name>
<evidence type="ECO:0000313" key="4">
    <source>
        <dbReference type="Proteomes" id="UP001158066"/>
    </source>
</evidence>
<dbReference type="Proteomes" id="UP001158066">
    <property type="component" value="Unassembled WGS sequence"/>
</dbReference>
<reference evidence="3" key="1">
    <citation type="submission" date="2017-05" db="EMBL/GenBank/DDBJ databases">
        <authorList>
            <person name="Varghese N."/>
            <person name="Submissions S."/>
        </authorList>
    </citation>
    <scope>NUCLEOTIDE SEQUENCE</scope>
    <source>
        <strain evidence="3">Su22</strain>
    </source>
</reference>
<evidence type="ECO:0000256" key="1">
    <source>
        <dbReference type="ARBA" id="ARBA00010201"/>
    </source>
</evidence>
<gene>
    <name evidence="3" type="ORF">SAMN06296020_102217</name>
</gene>
<keyword evidence="4" id="KW-1185">Reference proteome</keyword>
<comment type="similarity">
    <text evidence="1">Belongs to the PRORSD1 family.</text>
</comment>
<dbReference type="PANTHER" id="PTHR31423:SF3">
    <property type="entry name" value="PROLYL-TRNA SYNTHETASE ASSOCIATED DOMAIN-CONTAINING PROTEIN 1-RELATED"/>
    <property type="match status" value="1"/>
</dbReference>
<comment type="caution">
    <text evidence="3">The sequence shown here is derived from an EMBL/GenBank/DDBJ whole genome shotgun (WGS) entry which is preliminary data.</text>
</comment>
<dbReference type="Gene3D" id="3.90.960.10">
    <property type="entry name" value="YbaK/aminoacyl-tRNA synthetase-associated domain"/>
    <property type="match status" value="1"/>
</dbReference>
<dbReference type="InterPro" id="IPR036754">
    <property type="entry name" value="YbaK/aa-tRNA-synt-asso_dom_sf"/>
</dbReference>
<dbReference type="InterPro" id="IPR007214">
    <property type="entry name" value="YbaK/aa-tRNA-synth-assoc-dom"/>
</dbReference>
<evidence type="ECO:0000313" key="3">
    <source>
        <dbReference type="EMBL" id="SMP44670.1"/>
    </source>
</evidence>
<dbReference type="CDD" id="cd04335">
    <property type="entry name" value="PrdX_deacylase"/>
    <property type="match status" value="1"/>
</dbReference>
<dbReference type="PANTHER" id="PTHR31423">
    <property type="entry name" value="YBAK DOMAIN-CONTAINING PROTEIN"/>
    <property type="match status" value="1"/>
</dbReference>
<dbReference type="InterPro" id="IPR040285">
    <property type="entry name" value="ProX/PRXD1"/>
</dbReference>
<accession>A0AA46AI22</accession>
<dbReference type="FunFam" id="3.90.960.10:FF:000005">
    <property type="entry name" value="Putative prolyl-tRNA synthetase"/>
    <property type="match status" value="1"/>
</dbReference>
<dbReference type="SUPFAM" id="SSF55826">
    <property type="entry name" value="YbaK/ProRS associated domain"/>
    <property type="match status" value="1"/>
</dbReference>
<evidence type="ECO:0000259" key="2">
    <source>
        <dbReference type="Pfam" id="PF04073"/>
    </source>
</evidence>
<dbReference type="EMBL" id="FXUF01000002">
    <property type="protein sequence ID" value="SMP44670.1"/>
    <property type="molecule type" value="Genomic_DNA"/>
</dbReference>
<dbReference type="RefSeq" id="WP_283408126.1">
    <property type="nucleotide sequence ID" value="NZ_FXUF01000002.1"/>
</dbReference>
<dbReference type="Pfam" id="PF04073">
    <property type="entry name" value="tRNA_edit"/>
    <property type="match status" value="1"/>
</dbReference>
<dbReference type="GO" id="GO:0002161">
    <property type="term" value="F:aminoacyl-tRNA deacylase activity"/>
    <property type="evidence" value="ECO:0007669"/>
    <property type="project" value="InterPro"/>
</dbReference>
<protein>
    <submittedName>
        <fullName evidence="3">Ala-tRNA(Pro) hydrolase</fullName>
    </submittedName>
</protein>
<organism evidence="3 4">
    <name type="scientific">Anoxynatronum buryatiense</name>
    <dbReference type="NCBI Taxonomy" id="489973"/>
    <lineage>
        <taxon>Bacteria</taxon>
        <taxon>Bacillati</taxon>
        <taxon>Bacillota</taxon>
        <taxon>Clostridia</taxon>
        <taxon>Eubacteriales</taxon>
        <taxon>Clostridiaceae</taxon>
        <taxon>Anoxynatronum</taxon>
    </lineage>
</organism>